<dbReference type="AlphaFoldDB" id="A0A0H3HNX5"/>
<evidence type="ECO:0000256" key="1">
    <source>
        <dbReference type="SAM" id="MobiDB-lite"/>
    </source>
</evidence>
<name>A0A0H3HNX5_BURP2</name>
<dbReference type="KEGG" id="bpz:BP1026B_I3038"/>
<reference evidence="2 3" key="1">
    <citation type="journal article" date="2012" name="PLoS ONE">
        <title>Evolution of Burkholderia pseudomallei in recurrent melioidosis.</title>
        <authorList>
            <person name="Hayden H.S."/>
            <person name="Lim R."/>
            <person name="Brittnacher M.J."/>
            <person name="Sims E.H."/>
            <person name="Ramage E.R."/>
            <person name="Fong C."/>
            <person name="Wu Z."/>
            <person name="Crist E."/>
            <person name="Chang J."/>
            <person name="Zhou Y."/>
            <person name="Radey M."/>
            <person name="Rohmer L."/>
            <person name="Haugen E."/>
            <person name="Gillett W."/>
            <person name="Wuthiekanun V."/>
            <person name="Peacock S.J."/>
            <person name="Kaul R."/>
            <person name="Miller S.I."/>
            <person name="Manoil C."/>
            <person name="Jacobs M.A."/>
        </authorList>
    </citation>
    <scope>NUCLEOTIDE SEQUENCE [LARGE SCALE GENOMIC DNA]</scope>
    <source>
        <strain evidence="2 3">1026b</strain>
    </source>
</reference>
<organism evidence="2 3">
    <name type="scientific">Burkholderia pseudomallei (strain 1026b)</name>
    <dbReference type="NCBI Taxonomy" id="884204"/>
    <lineage>
        <taxon>Bacteria</taxon>
        <taxon>Pseudomonadati</taxon>
        <taxon>Pseudomonadota</taxon>
        <taxon>Betaproteobacteria</taxon>
        <taxon>Burkholderiales</taxon>
        <taxon>Burkholderiaceae</taxon>
        <taxon>Burkholderia</taxon>
        <taxon>pseudomallei group</taxon>
    </lineage>
</organism>
<dbReference type="Proteomes" id="UP000010087">
    <property type="component" value="Chromosome 1"/>
</dbReference>
<dbReference type="EMBL" id="CP002833">
    <property type="protein sequence ID" value="AFI67622.1"/>
    <property type="molecule type" value="Genomic_DNA"/>
</dbReference>
<feature type="region of interest" description="Disordered" evidence="1">
    <location>
        <begin position="1"/>
        <end position="38"/>
    </location>
</feature>
<evidence type="ECO:0000313" key="2">
    <source>
        <dbReference type="EMBL" id="AFI67622.1"/>
    </source>
</evidence>
<gene>
    <name evidence="2" type="ordered locus">BP1026B_I3038</name>
</gene>
<accession>A0A0H3HNX5</accession>
<evidence type="ECO:0000313" key="3">
    <source>
        <dbReference type="Proteomes" id="UP000010087"/>
    </source>
</evidence>
<protein>
    <submittedName>
        <fullName evidence="2">Uncharacterized protein</fullName>
    </submittedName>
</protein>
<sequence length="38" mass="4005">MNRFICLSPPVPNDERAAPPRSVRGPRGRAETGAAASV</sequence>
<proteinExistence type="predicted"/>